<comment type="subcellular location">
    <subcellularLocation>
        <location evidence="1">Cell outer membrane</location>
    </subcellularLocation>
</comment>
<name>A0A5B9DSX0_9HYPH</name>
<evidence type="ECO:0000256" key="4">
    <source>
        <dbReference type="ARBA" id="ARBA00023237"/>
    </source>
</evidence>
<dbReference type="Pfam" id="PF13505">
    <property type="entry name" value="OMP_b-brl"/>
    <property type="match status" value="1"/>
</dbReference>
<evidence type="ECO:0000259" key="6">
    <source>
        <dbReference type="Pfam" id="PF13505"/>
    </source>
</evidence>
<dbReference type="InterPro" id="IPR027385">
    <property type="entry name" value="Beta-barrel_OMP"/>
</dbReference>
<accession>A0A5B9DSX0</accession>
<sequence>MRPQLFSIALLPLSLLVPGLAQAQTLPAMDWSGAYLGAGLGGVVDIANTSGQGSDNGQPAYFNATDLAQLRSALAAQNSTTRLAGQVFAGFGQQTGQLYYGLEASMGTASLEGSRTTSQDYDSLPGTSFTNTLAYSAHWQAALRARLGIARDNWLAYVSGGLAATQFHLDATFSDTNGATPGRGSSSSDPLVLGVTLGLGAEYALDEHWSVRADYAFTHFGEASTTMAIVYPGFSSDLRNGVQLSSHTVTAGLSYRF</sequence>
<dbReference type="PANTHER" id="PTHR34001:SF3">
    <property type="entry name" value="BLL7405 PROTEIN"/>
    <property type="match status" value="1"/>
</dbReference>
<dbReference type="GO" id="GO:0009279">
    <property type="term" value="C:cell outer membrane"/>
    <property type="evidence" value="ECO:0007669"/>
    <property type="project" value="UniProtKB-SubCell"/>
</dbReference>
<organism evidence="7 8">
    <name type="scientific">Paradevosia tibetensis</name>
    <dbReference type="NCBI Taxonomy" id="1447062"/>
    <lineage>
        <taxon>Bacteria</taxon>
        <taxon>Pseudomonadati</taxon>
        <taxon>Pseudomonadota</taxon>
        <taxon>Alphaproteobacteria</taxon>
        <taxon>Hyphomicrobiales</taxon>
        <taxon>Devosiaceae</taxon>
        <taxon>Paradevosia</taxon>
    </lineage>
</organism>
<dbReference type="EMBL" id="CP041690">
    <property type="protein sequence ID" value="QEE22530.1"/>
    <property type="molecule type" value="Genomic_DNA"/>
</dbReference>
<evidence type="ECO:0000313" key="8">
    <source>
        <dbReference type="Proteomes" id="UP000321062"/>
    </source>
</evidence>
<keyword evidence="8" id="KW-1185">Reference proteome</keyword>
<keyword evidence="2" id="KW-0732">Signal</keyword>
<proteinExistence type="inferred from homology"/>
<dbReference type="RefSeq" id="WP_147658044.1">
    <property type="nucleotide sequence ID" value="NZ_BMFM01000001.1"/>
</dbReference>
<dbReference type="InterPro" id="IPR051692">
    <property type="entry name" value="OMP-like"/>
</dbReference>
<dbReference type="AlphaFoldDB" id="A0A5B9DSX0"/>
<comment type="similarity">
    <text evidence="5">Belongs to the Omp25/RopB family.</text>
</comment>
<dbReference type="Proteomes" id="UP000321062">
    <property type="component" value="Chromosome"/>
</dbReference>
<evidence type="ECO:0000313" key="7">
    <source>
        <dbReference type="EMBL" id="QEE22530.1"/>
    </source>
</evidence>
<dbReference type="Gene3D" id="2.40.160.20">
    <property type="match status" value="1"/>
</dbReference>
<keyword evidence="4" id="KW-0998">Cell outer membrane</keyword>
<evidence type="ECO:0000256" key="5">
    <source>
        <dbReference type="ARBA" id="ARBA00038306"/>
    </source>
</evidence>
<dbReference type="KEGG" id="yti:FNA67_21205"/>
<keyword evidence="3" id="KW-0472">Membrane</keyword>
<evidence type="ECO:0000256" key="1">
    <source>
        <dbReference type="ARBA" id="ARBA00004442"/>
    </source>
</evidence>
<dbReference type="InterPro" id="IPR011250">
    <property type="entry name" value="OMP/PagP_B-barrel"/>
</dbReference>
<protein>
    <submittedName>
        <fullName evidence="7">Porin family protein</fullName>
    </submittedName>
</protein>
<dbReference type="OrthoDB" id="9760333at2"/>
<evidence type="ECO:0000256" key="2">
    <source>
        <dbReference type="ARBA" id="ARBA00022729"/>
    </source>
</evidence>
<gene>
    <name evidence="7" type="ORF">FNA67_21205</name>
</gene>
<reference evidence="7 8" key="1">
    <citation type="journal article" date="2015" name="Int. J. Syst. Evol. Microbiol.">
        <title>Youhaiella tibetensis gen. nov., sp. nov., isolated from subsurface sediment.</title>
        <authorList>
            <person name="Wang Y.X."/>
            <person name="Huang F.Q."/>
            <person name="Nogi Y."/>
            <person name="Pang S.J."/>
            <person name="Wang P.K."/>
            <person name="Lv J."/>
        </authorList>
    </citation>
    <scope>NUCLEOTIDE SEQUENCE [LARGE SCALE GENOMIC DNA]</scope>
    <source>
        <strain evidence="8">fig4</strain>
    </source>
</reference>
<evidence type="ECO:0000256" key="3">
    <source>
        <dbReference type="ARBA" id="ARBA00023136"/>
    </source>
</evidence>
<dbReference type="PANTHER" id="PTHR34001">
    <property type="entry name" value="BLL7405 PROTEIN"/>
    <property type="match status" value="1"/>
</dbReference>
<dbReference type="SUPFAM" id="SSF56925">
    <property type="entry name" value="OMPA-like"/>
    <property type="match status" value="1"/>
</dbReference>
<feature type="domain" description="Outer membrane protein beta-barrel" evidence="6">
    <location>
        <begin position="14"/>
        <end position="257"/>
    </location>
</feature>